<reference evidence="1" key="1">
    <citation type="journal article" date="2023" name="G3 (Bethesda)">
        <title>Whole genome assemblies of Zophobas morio and Tenebrio molitor.</title>
        <authorList>
            <person name="Kaur S."/>
            <person name="Stinson S.A."/>
            <person name="diCenzo G.C."/>
        </authorList>
    </citation>
    <scope>NUCLEOTIDE SEQUENCE</scope>
    <source>
        <strain evidence="1">QUZm001</strain>
    </source>
</reference>
<organism evidence="1 2">
    <name type="scientific">Zophobas morio</name>
    <dbReference type="NCBI Taxonomy" id="2755281"/>
    <lineage>
        <taxon>Eukaryota</taxon>
        <taxon>Metazoa</taxon>
        <taxon>Ecdysozoa</taxon>
        <taxon>Arthropoda</taxon>
        <taxon>Hexapoda</taxon>
        <taxon>Insecta</taxon>
        <taxon>Pterygota</taxon>
        <taxon>Neoptera</taxon>
        <taxon>Endopterygota</taxon>
        <taxon>Coleoptera</taxon>
        <taxon>Polyphaga</taxon>
        <taxon>Cucujiformia</taxon>
        <taxon>Tenebrionidae</taxon>
        <taxon>Zophobas</taxon>
    </lineage>
</organism>
<protein>
    <submittedName>
        <fullName evidence="1">Uncharacterized protein</fullName>
    </submittedName>
</protein>
<keyword evidence="2" id="KW-1185">Reference proteome</keyword>
<dbReference type="Proteomes" id="UP001168821">
    <property type="component" value="Unassembled WGS sequence"/>
</dbReference>
<evidence type="ECO:0000313" key="1">
    <source>
        <dbReference type="EMBL" id="KAJ3649305.1"/>
    </source>
</evidence>
<proteinExistence type="predicted"/>
<name>A0AA38I4W8_9CUCU</name>
<gene>
    <name evidence="1" type="ORF">Zmor_021056</name>
</gene>
<sequence length="99" mass="11012">MADVNFESFNPSVDDVVVGCSGILSFNSGNTGEMNSNGTHERSPQNTPARINENIRLLLLDHSYKSEYKKLNSQNLPTAPMEAASRWTGLLAIFGRRRR</sequence>
<dbReference type="EMBL" id="JALNTZ010000006">
    <property type="protein sequence ID" value="KAJ3649305.1"/>
    <property type="molecule type" value="Genomic_DNA"/>
</dbReference>
<dbReference type="AlphaFoldDB" id="A0AA38I4W8"/>
<evidence type="ECO:0000313" key="2">
    <source>
        <dbReference type="Proteomes" id="UP001168821"/>
    </source>
</evidence>
<accession>A0AA38I4W8</accession>
<comment type="caution">
    <text evidence="1">The sequence shown here is derived from an EMBL/GenBank/DDBJ whole genome shotgun (WGS) entry which is preliminary data.</text>
</comment>